<feature type="transmembrane region" description="Helical" evidence="6">
    <location>
        <begin position="83"/>
        <end position="102"/>
    </location>
</feature>
<feature type="region of interest" description="Disordered" evidence="5">
    <location>
        <begin position="411"/>
        <end position="451"/>
    </location>
</feature>
<feature type="transmembrane region" description="Helical" evidence="6">
    <location>
        <begin position="54"/>
        <end position="74"/>
    </location>
</feature>
<accession>A0A7S1KYY3</accession>
<feature type="transmembrane region" description="Helical" evidence="6">
    <location>
        <begin position="122"/>
        <end position="139"/>
    </location>
</feature>
<keyword evidence="3 6" id="KW-1133">Transmembrane helix</keyword>
<gene>
    <name evidence="7" type="ORF">ACAT0790_LOCUS2273</name>
</gene>
<sequence length="451" mass="48883">MSGTVGKQLIRFSELRKTKNPAASRLSFVIGIVVNTAVGPIVDMGAYSFAAQSLIAPFGGLDVVWNALLAPCVLNETLTPRRLLGCLLIIVGTAMAGCFGNHEDSEYTLDSLEETLVNVRVLVYFVVFFAWFLLNRQFFMRYPVGSAIRGVSLGCTAGTIAGNMFCVKAAIELIQRSISAQEGEIWLHWLPYVLLFGAVFFALTNVIYMTQGLREYEALFMVTIYEGSMIVSGCVSGAVVLLDLDGVESWRVLLYGLSILIIVAGMYVIFSQEVMSRSSYLAGKASIQVPEQQPHLLRTTLQRRSLHAAAFLPELLERPVGLTRSSSDPFPVSPKSCNISEHYYPTLALDPAVKLTLTGEKPTHLRSDGWSPASGWKPSGGASPGGNSDGLGGIPRCQSDTVLVVARRRQPCAPDISPRPAREQGVRVDVGEGPCPGKSQQRGAEHEPLSL</sequence>
<name>A0A7S1KYY3_ALECA</name>
<feature type="transmembrane region" description="Helical" evidence="6">
    <location>
        <begin position="151"/>
        <end position="174"/>
    </location>
</feature>
<dbReference type="Pfam" id="PF05653">
    <property type="entry name" value="Mg_trans_NIPA"/>
    <property type="match status" value="1"/>
</dbReference>
<keyword evidence="4 6" id="KW-0472">Membrane</keyword>
<feature type="transmembrane region" description="Helical" evidence="6">
    <location>
        <begin position="186"/>
        <end position="207"/>
    </location>
</feature>
<dbReference type="AlphaFoldDB" id="A0A7S1KYY3"/>
<dbReference type="InterPro" id="IPR037185">
    <property type="entry name" value="EmrE-like"/>
</dbReference>
<evidence type="ECO:0000256" key="3">
    <source>
        <dbReference type="ARBA" id="ARBA00022989"/>
    </source>
</evidence>
<evidence type="ECO:0000256" key="6">
    <source>
        <dbReference type="SAM" id="Phobius"/>
    </source>
</evidence>
<proteinExistence type="predicted"/>
<feature type="transmembrane region" description="Helical" evidence="6">
    <location>
        <begin position="21"/>
        <end position="42"/>
    </location>
</feature>
<evidence type="ECO:0000256" key="5">
    <source>
        <dbReference type="SAM" id="MobiDB-lite"/>
    </source>
</evidence>
<organism evidence="7">
    <name type="scientific">Alexandrium catenella</name>
    <name type="common">Red tide dinoflagellate</name>
    <name type="synonym">Gonyaulax catenella</name>
    <dbReference type="NCBI Taxonomy" id="2925"/>
    <lineage>
        <taxon>Eukaryota</taxon>
        <taxon>Sar</taxon>
        <taxon>Alveolata</taxon>
        <taxon>Dinophyceae</taxon>
        <taxon>Gonyaulacales</taxon>
        <taxon>Pyrocystaceae</taxon>
        <taxon>Alexandrium</taxon>
    </lineage>
</organism>
<feature type="compositionally biased region" description="Basic and acidic residues" evidence="5">
    <location>
        <begin position="420"/>
        <end position="430"/>
    </location>
</feature>
<evidence type="ECO:0000256" key="1">
    <source>
        <dbReference type="ARBA" id="ARBA00004141"/>
    </source>
</evidence>
<dbReference type="GO" id="GO:0016020">
    <property type="term" value="C:membrane"/>
    <property type="evidence" value="ECO:0007669"/>
    <property type="project" value="UniProtKB-SubCell"/>
</dbReference>
<dbReference type="InterPro" id="IPR008521">
    <property type="entry name" value="Mg_trans_NIPA"/>
</dbReference>
<dbReference type="EMBL" id="HBGE01003765">
    <property type="protein sequence ID" value="CAD9089934.1"/>
    <property type="molecule type" value="Transcribed_RNA"/>
</dbReference>
<dbReference type="PANTHER" id="PTHR12570">
    <property type="match status" value="1"/>
</dbReference>
<evidence type="ECO:0000313" key="7">
    <source>
        <dbReference type="EMBL" id="CAD9089934.1"/>
    </source>
</evidence>
<comment type="subcellular location">
    <subcellularLocation>
        <location evidence="1">Membrane</location>
        <topology evidence="1">Multi-pass membrane protein</topology>
    </subcellularLocation>
</comment>
<feature type="transmembrane region" description="Helical" evidence="6">
    <location>
        <begin position="252"/>
        <end position="270"/>
    </location>
</feature>
<dbReference type="SUPFAM" id="SSF103481">
    <property type="entry name" value="Multidrug resistance efflux transporter EmrE"/>
    <property type="match status" value="1"/>
</dbReference>
<evidence type="ECO:0000256" key="4">
    <source>
        <dbReference type="ARBA" id="ARBA00023136"/>
    </source>
</evidence>
<dbReference type="PANTHER" id="PTHR12570:SF9">
    <property type="entry name" value="MAGNESIUM TRANSPORTER NIPA8-RELATED"/>
    <property type="match status" value="1"/>
</dbReference>
<evidence type="ECO:0000256" key="2">
    <source>
        <dbReference type="ARBA" id="ARBA00022692"/>
    </source>
</evidence>
<reference evidence="7" key="1">
    <citation type="submission" date="2021-01" db="EMBL/GenBank/DDBJ databases">
        <authorList>
            <person name="Corre E."/>
            <person name="Pelletier E."/>
            <person name="Niang G."/>
            <person name="Scheremetjew M."/>
            <person name="Finn R."/>
            <person name="Kale V."/>
            <person name="Holt S."/>
            <person name="Cochrane G."/>
            <person name="Meng A."/>
            <person name="Brown T."/>
            <person name="Cohen L."/>
        </authorList>
    </citation>
    <scope>NUCLEOTIDE SEQUENCE</scope>
    <source>
        <strain evidence="7">OF101</strain>
    </source>
</reference>
<feature type="transmembrane region" description="Helical" evidence="6">
    <location>
        <begin position="219"/>
        <end position="240"/>
    </location>
</feature>
<keyword evidence="2 6" id="KW-0812">Transmembrane</keyword>
<feature type="compositionally biased region" description="Gly residues" evidence="5">
    <location>
        <begin position="382"/>
        <end position="393"/>
    </location>
</feature>
<feature type="region of interest" description="Disordered" evidence="5">
    <location>
        <begin position="363"/>
        <end position="395"/>
    </location>
</feature>
<protein>
    <submittedName>
        <fullName evidence="7">Uncharacterized protein</fullName>
    </submittedName>
</protein>
<dbReference type="GO" id="GO:0015095">
    <property type="term" value="F:magnesium ion transmembrane transporter activity"/>
    <property type="evidence" value="ECO:0007669"/>
    <property type="project" value="InterPro"/>
</dbReference>